<name>A0ABR1TMJ9_9PEZI</name>
<evidence type="ECO:0000313" key="1">
    <source>
        <dbReference type="EMBL" id="KAK8047822.1"/>
    </source>
</evidence>
<gene>
    <name evidence="1" type="ORF">PG996_015886</name>
</gene>
<reference evidence="1 2" key="1">
    <citation type="submission" date="2023-01" db="EMBL/GenBank/DDBJ databases">
        <title>Analysis of 21 Apiospora genomes using comparative genomics revels a genus with tremendous synthesis potential of carbohydrate active enzymes and secondary metabolites.</title>
        <authorList>
            <person name="Sorensen T."/>
        </authorList>
    </citation>
    <scope>NUCLEOTIDE SEQUENCE [LARGE SCALE GENOMIC DNA]</scope>
    <source>
        <strain evidence="1 2">CBS 83171</strain>
    </source>
</reference>
<proteinExistence type="predicted"/>
<sequence length="69" mass="7639">MKRRLLLPPPLRSNLASTEQCNVVDIGAVATTNLAHYSTVSVTTWSPFRRQGLSDDLLMFSPGPLRLDL</sequence>
<dbReference type="EMBL" id="JAQQWM010000009">
    <property type="protein sequence ID" value="KAK8047822.1"/>
    <property type="molecule type" value="Genomic_DNA"/>
</dbReference>
<keyword evidence="2" id="KW-1185">Reference proteome</keyword>
<comment type="caution">
    <text evidence="1">The sequence shown here is derived from an EMBL/GenBank/DDBJ whole genome shotgun (WGS) entry which is preliminary data.</text>
</comment>
<protein>
    <submittedName>
        <fullName evidence="1">Uncharacterized protein</fullName>
    </submittedName>
</protein>
<accession>A0ABR1TMJ9</accession>
<evidence type="ECO:0000313" key="2">
    <source>
        <dbReference type="Proteomes" id="UP001446871"/>
    </source>
</evidence>
<dbReference type="Proteomes" id="UP001446871">
    <property type="component" value="Unassembled WGS sequence"/>
</dbReference>
<organism evidence="1 2">
    <name type="scientific">Apiospora saccharicola</name>
    <dbReference type="NCBI Taxonomy" id="335842"/>
    <lineage>
        <taxon>Eukaryota</taxon>
        <taxon>Fungi</taxon>
        <taxon>Dikarya</taxon>
        <taxon>Ascomycota</taxon>
        <taxon>Pezizomycotina</taxon>
        <taxon>Sordariomycetes</taxon>
        <taxon>Xylariomycetidae</taxon>
        <taxon>Amphisphaeriales</taxon>
        <taxon>Apiosporaceae</taxon>
        <taxon>Apiospora</taxon>
    </lineage>
</organism>